<sequence>MHSLLPTTGTTVFHFISFLLIAVATTVRAAKGTVWATPHESYSSSIGVLGCHINTNRVAYWPNSVDCNNICVSLSYGERSVKLLRIDQSQGAHDVSYDAWNYLYTGFSATEKPTAGGATPMEYEELPASECRDLIKTKDGKLPLSAANSMNFLSSCMAKDTWVGKNHLLYNILDPICSWGYDETCELDWASGANQAKCPHQLGTPTALTSVPVYNIQYNTGRRVLASTNQVVDGGEVKNVATNLKTMNDASLGSGRSFMMMLGLLTFWLAYRM</sequence>
<gene>
    <name evidence="3" type="ORF">QBC35DRAFT_505817</name>
</gene>
<evidence type="ECO:0008006" key="5">
    <source>
        <dbReference type="Google" id="ProtNLM"/>
    </source>
</evidence>
<dbReference type="AlphaFoldDB" id="A0AAN6WND5"/>
<keyword evidence="1" id="KW-0472">Membrane</keyword>
<dbReference type="PANTHER" id="PTHR38850:SF2">
    <property type="entry name" value="CERATO-PLATANIN"/>
    <property type="match status" value="1"/>
</dbReference>
<dbReference type="Proteomes" id="UP001302126">
    <property type="component" value="Unassembled WGS sequence"/>
</dbReference>
<organism evidence="3 4">
    <name type="scientific">Podospora australis</name>
    <dbReference type="NCBI Taxonomy" id="1536484"/>
    <lineage>
        <taxon>Eukaryota</taxon>
        <taxon>Fungi</taxon>
        <taxon>Dikarya</taxon>
        <taxon>Ascomycota</taxon>
        <taxon>Pezizomycotina</taxon>
        <taxon>Sordariomycetes</taxon>
        <taxon>Sordariomycetidae</taxon>
        <taxon>Sordariales</taxon>
        <taxon>Podosporaceae</taxon>
        <taxon>Podospora</taxon>
    </lineage>
</organism>
<proteinExistence type="predicted"/>
<reference evidence="3" key="1">
    <citation type="journal article" date="2023" name="Mol. Phylogenet. Evol.">
        <title>Genome-scale phylogeny and comparative genomics of the fungal order Sordariales.</title>
        <authorList>
            <person name="Hensen N."/>
            <person name="Bonometti L."/>
            <person name="Westerberg I."/>
            <person name="Brannstrom I.O."/>
            <person name="Guillou S."/>
            <person name="Cros-Aarteil S."/>
            <person name="Calhoun S."/>
            <person name="Haridas S."/>
            <person name="Kuo A."/>
            <person name="Mondo S."/>
            <person name="Pangilinan J."/>
            <person name="Riley R."/>
            <person name="LaButti K."/>
            <person name="Andreopoulos B."/>
            <person name="Lipzen A."/>
            <person name="Chen C."/>
            <person name="Yan M."/>
            <person name="Daum C."/>
            <person name="Ng V."/>
            <person name="Clum A."/>
            <person name="Steindorff A."/>
            <person name="Ohm R.A."/>
            <person name="Martin F."/>
            <person name="Silar P."/>
            <person name="Natvig D.O."/>
            <person name="Lalanne C."/>
            <person name="Gautier V."/>
            <person name="Ament-Velasquez S.L."/>
            <person name="Kruys A."/>
            <person name="Hutchinson M.I."/>
            <person name="Powell A.J."/>
            <person name="Barry K."/>
            <person name="Miller A.N."/>
            <person name="Grigoriev I.V."/>
            <person name="Debuchy R."/>
            <person name="Gladieux P."/>
            <person name="Hiltunen Thoren M."/>
            <person name="Johannesson H."/>
        </authorList>
    </citation>
    <scope>NUCLEOTIDE SEQUENCE</scope>
    <source>
        <strain evidence="3">PSN309</strain>
    </source>
</reference>
<protein>
    <recommendedName>
        <fullName evidence="5">Cerato-platanin</fullName>
    </recommendedName>
</protein>
<accession>A0AAN6WND5</accession>
<feature type="transmembrane region" description="Helical" evidence="1">
    <location>
        <begin position="253"/>
        <end position="271"/>
    </location>
</feature>
<feature type="chain" id="PRO_5042994191" description="Cerato-platanin" evidence="2">
    <location>
        <begin position="30"/>
        <end position="273"/>
    </location>
</feature>
<evidence type="ECO:0000256" key="2">
    <source>
        <dbReference type="SAM" id="SignalP"/>
    </source>
</evidence>
<name>A0AAN6WND5_9PEZI</name>
<keyword evidence="1" id="KW-0812">Transmembrane</keyword>
<dbReference type="EMBL" id="MU864486">
    <property type="protein sequence ID" value="KAK4184490.1"/>
    <property type="molecule type" value="Genomic_DNA"/>
</dbReference>
<evidence type="ECO:0000313" key="4">
    <source>
        <dbReference type="Proteomes" id="UP001302126"/>
    </source>
</evidence>
<keyword evidence="2" id="KW-0732">Signal</keyword>
<comment type="caution">
    <text evidence="3">The sequence shown here is derived from an EMBL/GenBank/DDBJ whole genome shotgun (WGS) entry which is preliminary data.</text>
</comment>
<dbReference type="PANTHER" id="PTHR38850">
    <property type="entry name" value="CERATO-PLATANIN"/>
    <property type="match status" value="1"/>
</dbReference>
<evidence type="ECO:0000313" key="3">
    <source>
        <dbReference type="EMBL" id="KAK4184490.1"/>
    </source>
</evidence>
<evidence type="ECO:0000256" key="1">
    <source>
        <dbReference type="SAM" id="Phobius"/>
    </source>
</evidence>
<keyword evidence="4" id="KW-1185">Reference proteome</keyword>
<feature type="signal peptide" evidence="2">
    <location>
        <begin position="1"/>
        <end position="29"/>
    </location>
</feature>
<reference evidence="3" key="2">
    <citation type="submission" date="2023-05" db="EMBL/GenBank/DDBJ databases">
        <authorList>
            <consortium name="Lawrence Berkeley National Laboratory"/>
            <person name="Steindorff A."/>
            <person name="Hensen N."/>
            <person name="Bonometti L."/>
            <person name="Westerberg I."/>
            <person name="Brannstrom I.O."/>
            <person name="Guillou S."/>
            <person name="Cros-Aarteil S."/>
            <person name="Calhoun S."/>
            <person name="Haridas S."/>
            <person name="Kuo A."/>
            <person name="Mondo S."/>
            <person name="Pangilinan J."/>
            <person name="Riley R."/>
            <person name="Labutti K."/>
            <person name="Andreopoulos B."/>
            <person name="Lipzen A."/>
            <person name="Chen C."/>
            <person name="Yanf M."/>
            <person name="Daum C."/>
            <person name="Ng V."/>
            <person name="Clum A."/>
            <person name="Ohm R."/>
            <person name="Martin F."/>
            <person name="Silar P."/>
            <person name="Natvig D."/>
            <person name="Lalanne C."/>
            <person name="Gautier V."/>
            <person name="Ament-Velasquez S.L."/>
            <person name="Kruys A."/>
            <person name="Hutchinson M.I."/>
            <person name="Powell A.J."/>
            <person name="Barry K."/>
            <person name="Miller A.N."/>
            <person name="Grigoriev I.V."/>
            <person name="Debuchy R."/>
            <person name="Gladieux P."/>
            <person name="Thoren M.H."/>
            <person name="Johannesson H."/>
        </authorList>
    </citation>
    <scope>NUCLEOTIDE SEQUENCE</scope>
    <source>
        <strain evidence="3">PSN309</strain>
    </source>
</reference>
<keyword evidence="1" id="KW-1133">Transmembrane helix</keyword>